<reference evidence="2" key="1">
    <citation type="submission" date="2022-11" db="UniProtKB">
        <authorList>
            <consortium name="WormBaseParasite"/>
        </authorList>
    </citation>
    <scope>IDENTIFICATION</scope>
</reference>
<proteinExistence type="predicted"/>
<accession>A0A914GXB2</accession>
<name>A0A914GXB2_GLORO</name>
<dbReference type="AlphaFoldDB" id="A0A914GXB2"/>
<organism evidence="1 2">
    <name type="scientific">Globodera rostochiensis</name>
    <name type="common">Golden nematode worm</name>
    <name type="synonym">Heterodera rostochiensis</name>
    <dbReference type="NCBI Taxonomy" id="31243"/>
    <lineage>
        <taxon>Eukaryota</taxon>
        <taxon>Metazoa</taxon>
        <taxon>Ecdysozoa</taxon>
        <taxon>Nematoda</taxon>
        <taxon>Chromadorea</taxon>
        <taxon>Rhabditida</taxon>
        <taxon>Tylenchina</taxon>
        <taxon>Tylenchomorpha</taxon>
        <taxon>Tylenchoidea</taxon>
        <taxon>Heteroderidae</taxon>
        <taxon>Heteroderinae</taxon>
        <taxon>Globodera</taxon>
    </lineage>
</organism>
<sequence>MAFERWRYVNENYSRNRVTNVHTLCYFSFSRAFLLAINCLSKQLAVSILLWDSTDLSRRELSNDTKFGWSPGKDKII</sequence>
<dbReference type="WBParaSite" id="Gr19_v10_g11245.t1">
    <property type="protein sequence ID" value="Gr19_v10_g11245.t1"/>
    <property type="gene ID" value="Gr19_v10_g11245"/>
</dbReference>
<evidence type="ECO:0000313" key="1">
    <source>
        <dbReference type="Proteomes" id="UP000887572"/>
    </source>
</evidence>
<dbReference type="Proteomes" id="UP000887572">
    <property type="component" value="Unplaced"/>
</dbReference>
<evidence type="ECO:0000313" key="2">
    <source>
        <dbReference type="WBParaSite" id="Gr19_v10_g11245.t1"/>
    </source>
</evidence>
<keyword evidence="1" id="KW-1185">Reference proteome</keyword>
<protein>
    <submittedName>
        <fullName evidence="2">Uncharacterized protein</fullName>
    </submittedName>
</protein>